<proteinExistence type="predicted"/>
<name>R7Q8D3_CHOCR</name>
<dbReference type="KEGG" id="ccp:CHC_T00002371001"/>
<accession>R7Q8D3</accession>
<keyword evidence="2" id="KW-1185">Reference proteome</keyword>
<evidence type="ECO:0000313" key="2">
    <source>
        <dbReference type="Proteomes" id="UP000012073"/>
    </source>
</evidence>
<dbReference type="EMBL" id="HG001652">
    <property type="protein sequence ID" value="CDF33641.1"/>
    <property type="molecule type" value="Genomic_DNA"/>
</dbReference>
<evidence type="ECO:0000313" key="1">
    <source>
        <dbReference type="EMBL" id="CDF33641.1"/>
    </source>
</evidence>
<dbReference type="AlphaFoldDB" id="R7Q8D3"/>
<dbReference type="GeneID" id="17321175"/>
<reference evidence="2" key="1">
    <citation type="journal article" date="2013" name="Proc. Natl. Acad. Sci. U.S.A.">
        <title>Genome structure and metabolic features in the red seaweed Chondrus crispus shed light on evolution of the Archaeplastida.</title>
        <authorList>
            <person name="Collen J."/>
            <person name="Porcel B."/>
            <person name="Carre W."/>
            <person name="Ball S.G."/>
            <person name="Chaparro C."/>
            <person name="Tonon T."/>
            <person name="Barbeyron T."/>
            <person name="Michel G."/>
            <person name="Noel B."/>
            <person name="Valentin K."/>
            <person name="Elias M."/>
            <person name="Artiguenave F."/>
            <person name="Arun A."/>
            <person name="Aury J.M."/>
            <person name="Barbosa-Neto J.F."/>
            <person name="Bothwell J.H."/>
            <person name="Bouget F.Y."/>
            <person name="Brillet L."/>
            <person name="Cabello-Hurtado F."/>
            <person name="Capella-Gutierrez S."/>
            <person name="Charrier B."/>
            <person name="Cladiere L."/>
            <person name="Cock J.M."/>
            <person name="Coelho S.M."/>
            <person name="Colleoni C."/>
            <person name="Czjzek M."/>
            <person name="Da Silva C."/>
            <person name="Delage L."/>
            <person name="Denoeud F."/>
            <person name="Deschamps P."/>
            <person name="Dittami S.M."/>
            <person name="Gabaldon T."/>
            <person name="Gachon C.M."/>
            <person name="Groisillier A."/>
            <person name="Herve C."/>
            <person name="Jabbari K."/>
            <person name="Katinka M."/>
            <person name="Kloareg B."/>
            <person name="Kowalczyk N."/>
            <person name="Labadie K."/>
            <person name="Leblanc C."/>
            <person name="Lopez P.J."/>
            <person name="McLachlan D.H."/>
            <person name="Meslet-Cladiere L."/>
            <person name="Moustafa A."/>
            <person name="Nehr Z."/>
            <person name="Nyvall Collen P."/>
            <person name="Panaud O."/>
            <person name="Partensky F."/>
            <person name="Poulain J."/>
            <person name="Rensing S.A."/>
            <person name="Rousvoal S."/>
            <person name="Samson G."/>
            <person name="Symeonidi A."/>
            <person name="Weissenbach J."/>
            <person name="Zambounis A."/>
            <person name="Wincker P."/>
            <person name="Boyen C."/>
        </authorList>
    </citation>
    <scope>NUCLEOTIDE SEQUENCE [LARGE SCALE GENOMIC DNA]</scope>
    <source>
        <strain evidence="2">cv. Stackhouse</strain>
    </source>
</reference>
<dbReference type="RefSeq" id="XP_005713460.1">
    <property type="nucleotide sequence ID" value="XM_005713403.1"/>
</dbReference>
<dbReference type="Gramene" id="CDF33641">
    <property type="protein sequence ID" value="CDF33641"/>
    <property type="gene ID" value="CHC_T00002371001"/>
</dbReference>
<protein>
    <submittedName>
        <fullName evidence="1">Uncharacterized protein</fullName>
    </submittedName>
</protein>
<gene>
    <name evidence="1" type="ORF">CHC_T00002371001</name>
</gene>
<sequence>MYRALNSVTAKASHRQQYIVDKAERVTLVSETFVHCQFCQCLPCRNCAEEYSECSLFRERGFFRHFLFGFIAIVCP</sequence>
<organism evidence="1 2">
    <name type="scientific">Chondrus crispus</name>
    <name type="common">Carrageen Irish moss</name>
    <name type="synonym">Polymorpha crispa</name>
    <dbReference type="NCBI Taxonomy" id="2769"/>
    <lineage>
        <taxon>Eukaryota</taxon>
        <taxon>Rhodophyta</taxon>
        <taxon>Florideophyceae</taxon>
        <taxon>Rhodymeniophycidae</taxon>
        <taxon>Gigartinales</taxon>
        <taxon>Gigartinaceae</taxon>
        <taxon>Chondrus</taxon>
    </lineage>
</organism>
<dbReference type="Proteomes" id="UP000012073">
    <property type="component" value="Unassembled WGS sequence"/>
</dbReference>